<dbReference type="SUPFAM" id="SSF46785">
    <property type="entry name" value="Winged helix' DNA-binding domain"/>
    <property type="match status" value="1"/>
</dbReference>
<dbReference type="InterPro" id="IPR036388">
    <property type="entry name" value="WH-like_DNA-bd_sf"/>
</dbReference>
<dbReference type="Pfam" id="PF00480">
    <property type="entry name" value="ROK"/>
    <property type="match status" value="1"/>
</dbReference>
<dbReference type="GO" id="GO:0042732">
    <property type="term" value="P:D-xylose metabolic process"/>
    <property type="evidence" value="ECO:0007669"/>
    <property type="project" value="UniProtKB-KW"/>
</dbReference>
<dbReference type="InterPro" id="IPR036390">
    <property type="entry name" value="WH_DNA-bd_sf"/>
</dbReference>
<dbReference type="PANTHER" id="PTHR18964:SF149">
    <property type="entry name" value="BIFUNCTIONAL UDP-N-ACETYLGLUCOSAMINE 2-EPIMERASE_N-ACETYLMANNOSAMINE KINASE"/>
    <property type="match status" value="1"/>
</dbReference>
<keyword evidence="3" id="KW-0119">Carbohydrate metabolism</keyword>
<dbReference type="Gene3D" id="1.10.10.10">
    <property type="entry name" value="Winged helix-like DNA-binding domain superfamily/Winged helix DNA-binding domain"/>
    <property type="match status" value="1"/>
</dbReference>
<keyword evidence="5" id="KW-1185">Reference proteome</keyword>
<evidence type="ECO:0000256" key="3">
    <source>
        <dbReference type="ARBA" id="ARBA00022629"/>
    </source>
</evidence>
<dbReference type="InterPro" id="IPR043129">
    <property type="entry name" value="ATPase_NBD"/>
</dbReference>
<dbReference type="RefSeq" id="WP_238721414.1">
    <property type="nucleotide sequence ID" value="NZ_JAHQCW010000011.1"/>
</dbReference>
<dbReference type="Proteomes" id="UP000712157">
    <property type="component" value="Unassembled WGS sequence"/>
</dbReference>
<dbReference type="AlphaFoldDB" id="A0A949JYY6"/>
<evidence type="ECO:0000256" key="1">
    <source>
        <dbReference type="ARBA" id="ARBA00002486"/>
    </source>
</evidence>
<protein>
    <submittedName>
        <fullName evidence="4">ROK family protein</fullName>
    </submittedName>
</protein>
<dbReference type="PANTHER" id="PTHR18964">
    <property type="entry name" value="ROK (REPRESSOR, ORF, KINASE) FAMILY"/>
    <property type="match status" value="1"/>
</dbReference>
<evidence type="ECO:0000256" key="2">
    <source>
        <dbReference type="ARBA" id="ARBA00006479"/>
    </source>
</evidence>
<reference evidence="4" key="1">
    <citation type="submission" date="2021-06" db="EMBL/GenBank/DDBJ databases">
        <title>Description of novel taxa of the family Lachnospiraceae.</title>
        <authorList>
            <person name="Chaplin A.V."/>
            <person name="Sokolova S.R."/>
            <person name="Pikina A.P."/>
            <person name="Korzhanova M."/>
            <person name="Belova V."/>
            <person name="Korostin D."/>
            <person name="Efimov B.A."/>
        </authorList>
    </citation>
    <scope>NUCLEOTIDE SEQUENCE</scope>
    <source>
        <strain evidence="4">ASD5720</strain>
    </source>
</reference>
<comment type="caution">
    <text evidence="4">The sequence shown here is derived from an EMBL/GenBank/DDBJ whole genome shotgun (WGS) entry which is preliminary data.</text>
</comment>
<dbReference type="SUPFAM" id="SSF53067">
    <property type="entry name" value="Actin-like ATPase domain"/>
    <property type="match status" value="1"/>
</dbReference>
<comment type="function">
    <text evidence="1">Transcriptional repressor of xylose-utilizing enzymes.</text>
</comment>
<evidence type="ECO:0000313" key="5">
    <source>
        <dbReference type="Proteomes" id="UP000712157"/>
    </source>
</evidence>
<gene>
    <name evidence="4" type="ORF">KTH89_08840</name>
</gene>
<evidence type="ECO:0000313" key="4">
    <source>
        <dbReference type="EMBL" id="MBU9736644.1"/>
    </source>
</evidence>
<comment type="similarity">
    <text evidence="2">Belongs to the ROK (NagC/XylR) family.</text>
</comment>
<proteinExistence type="inferred from homology"/>
<name>A0A949JYY6_9FIRM</name>
<organism evidence="4 5">
    <name type="scientific">Diplocloster agilis</name>
    <dbReference type="NCBI Taxonomy" id="2850323"/>
    <lineage>
        <taxon>Bacteria</taxon>
        <taxon>Bacillati</taxon>
        <taxon>Bacillota</taxon>
        <taxon>Clostridia</taxon>
        <taxon>Lachnospirales</taxon>
        <taxon>Lachnospiraceae</taxon>
        <taxon>Diplocloster</taxon>
    </lineage>
</organism>
<sequence>MKKSGLNLIGVKEFNRALILQLISTSSKTTRNNLAKASKLTSMTLTNITSELLQQNIIVESDMENDVKNVGRNPKYLTISPNSPLVAGIWVSKDFLFGILSDFSLNLIAAKREEFRPDETPDTILQRIWHLADHLLHLSERLVLGIGISTIGVVDTLHGIIKNVTNFFDIKELDILGYLQPRLPIPVYVKNDMQAAALCEMYYGIGREKENFLYIGLTNGIASAIVSNRQLVNNLTGSCGELGHTTINFDGPKCNCGNRGCLELYASVPVILSKINEACGTEFTVFREAMEYCKTSPKAYSILENVSEQFAYALNNLINIIDISTVVFGHSAFYLPDEILASIAYTVNQISIFKNNRTIRIFKTRFEDNSALYGSVCIVLDQLFTGKITI</sequence>
<dbReference type="InterPro" id="IPR000600">
    <property type="entry name" value="ROK"/>
</dbReference>
<dbReference type="Gene3D" id="3.30.420.40">
    <property type="match status" value="2"/>
</dbReference>
<accession>A0A949JYY6</accession>
<dbReference type="EMBL" id="JAHQCW010000011">
    <property type="protein sequence ID" value="MBU9736644.1"/>
    <property type="molecule type" value="Genomic_DNA"/>
</dbReference>
<keyword evidence="3" id="KW-0859">Xylose metabolism</keyword>